<sequence>MKIGYFLSSEEWGPGEQLEQARMAEEAGFEALWISDHYHPWNEEQGNSPFVWSVIGGLSQVTSRTKVVTAVTCPTMRIHPAVMAQAAATSAVMLPGRFEFGVGSGEALNEHIFGDAWPSTDVRLEMLEEAIEVIRLLWESGTKDHEGKHYVVENARIYTLPDEPPPILVSGFGPKATRLAARVGDGYMNVSPNAELLDLFRSSGGGDKPAHGAFKVCYGQDEAECRKMAHRLWPNDALPGELGMVLPTPAHFEQAAELVTEEMIAEVIPCGPDPEPHRETIRQYAKAGYDEVYVQQVGPNQKEFFDLYEKEILPEYR</sequence>
<dbReference type="InterPro" id="IPR011251">
    <property type="entry name" value="Luciferase-like_dom"/>
</dbReference>
<dbReference type="Pfam" id="PF00296">
    <property type="entry name" value="Bac_luciferase"/>
    <property type="match status" value="1"/>
</dbReference>
<dbReference type="InterPro" id="IPR019945">
    <property type="entry name" value="F420_G6P_DH-rel"/>
</dbReference>
<organism evidence="3">
    <name type="scientific">uncultured Rubrobacteraceae bacterium</name>
    <dbReference type="NCBI Taxonomy" id="349277"/>
    <lineage>
        <taxon>Bacteria</taxon>
        <taxon>Bacillati</taxon>
        <taxon>Actinomycetota</taxon>
        <taxon>Rubrobacteria</taxon>
        <taxon>Rubrobacterales</taxon>
        <taxon>Rubrobacteraceae</taxon>
        <taxon>environmental samples</taxon>
    </lineage>
</organism>
<dbReference type="InterPro" id="IPR050564">
    <property type="entry name" value="F420-G6PD/mer"/>
</dbReference>
<dbReference type="SUPFAM" id="SSF51679">
    <property type="entry name" value="Bacterial luciferase-like"/>
    <property type="match status" value="1"/>
</dbReference>
<gene>
    <name evidence="3" type="ORF">AVDCRST_MAG78-2469</name>
</gene>
<evidence type="ECO:0000256" key="1">
    <source>
        <dbReference type="ARBA" id="ARBA00023002"/>
    </source>
</evidence>
<dbReference type="InterPro" id="IPR036661">
    <property type="entry name" value="Luciferase-like_sf"/>
</dbReference>
<keyword evidence="1" id="KW-0560">Oxidoreductase</keyword>
<dbReference type="Gene3D" id="3.20.20.30">
    <property type="entry name" value="Luciferase-like domain"/>
    <property type="match status" value="1"/>
</dbReference>
<evidence type="ECO:0000259" key="2">
    <source>
        <dbReference type="Pfam" id="PF00296"/>
    </source>
</evidence>
<dbReference type="NCBIfam" id="TIGR03557">
    <property type="entry name" value="F420_G6P_family"/>
    <property type="match status" value="1"/>
</dbReference>
<dbReference type="AlphaFoldDB" id="A0A6J4QDX9"/>
<dbReference type="EMBL" id="CADCVB010000166">
    <property type="protein sequence ID" value="CAA9441335.1"/>
    <property type="molecule type" value="Genomic_DNA"/>
</dbReference>
<dbReference type="PANTHER" id="PTHR43244:SF1">
    <property type="entry name" value="5,10-METHYLENETETRAHYDROMETHANOPTERIN REDUCTASE"/>
    <property type="match status" value="1"/>
</dbReference>
<name>A0A6J4QDX9_9ACTN</name>
<evidence type="ECO:0000313" key="3">
    <source>
        <dbReference type="EMBL" id="CAA9441335.1"/>
    </source>
</evidence>
<dbReference type="PANTHER" id="PTHR43244">
    <property type="match status" value="1"/>
</dbReference>
<proteinExistence type="predicted"/>
<protein>
    <submittedName>
        <fullName evidence="3">Similar to F420-dependent glucose-6-phosphate dehydrogenase, SCO6495 family</fullName>
    </submittedName>
</protein>
<accession>A0A6J4QDX9</accession>
<dbReference type="CDD" id="cd01097">
    <property type="entry name" value="Tetrahydromethanopterin_reductase"/>
    <property type="match status" value="1"/>
</dbReference>
<dbReference type="GO" id="GO:0016705">
    <property type="term" value="F:oxidoreductase activity, acting on paired donors, with incorporation or reduction of molecular oxygen"/>
    <property type="evidence" value="ECO:0007669"/>
    <property type="project" value="InterPro"/>
</dbReference>
<reference evidence="3" key="1">
    <citation type="submission" date="2020-02" db="EMBL/GenBank/DDBJ databases">
        <authorList>
            <person name="Meier V. D."/>
        </authorList>
    </citation>
    <scope>NUCLEOTIDE SEQUENCE</scope>
    <source>
        <strain evidence="3">AVDCRST_MAG78</strain>
    </source>
</reference>
<feature type="domain" description="Luciferase-like" evidence="2">
    <location>
        <begin position="1"/>
        <end position="290"/>
    </location>
</feature>